<evidence type="ECO:0000313" key="6">
    <source>
        <dbReference type="Proteomes" id="UP000622405"/>
    </source>
</evidence>
<evidence type="ECO:0000313" key="5">
    <source>
        <dbReference type="EMBL" id="MBC3898065.1"/>
    </source>
</evidence>
<keyword evidence="2" id="KW-0479">Metal-binding</keyword>
<dbReference type="PROSITE" id="PS00060">
    <property type="entry name" value="ADH_IRON_2"/>
    <property type="match status" value="1"/>
</dbReference>
<comment type="similarity">
    <text evidence="1">Belongs to the iron-containing alcohol dehydrogenase family.</text>
</comment>
<dbReference type="Gene3D" id="1.20.1090.10">
    <property type="entry name" value="Dehydroquinate synthase-like - alpha domain"/>
    <property type="match status" value="1"/>
</dbReference>
<evidence type="ECO:0000256" key="2">
    <source>
        <dbReference type="ARBA" id="ARBA00022723"/>
    </source>
</evidence>
<dbReference type="PANTHER" id="PTHR43616:SF5">
    <property type="entry name" value="GLYCEROL DEHYDROGENASE 1"/>
    <property type="match status" value="1"/>
</dbReference>
<sequence>MGDALATYFEARATYQANATTMAGVQPTDAAMALAELCYRTLLADGLKAKLAVERNVSNIAVEKIIEANTFLSGIGFQSGGLAGAHAIHNGLTVLEDCHHLYHGEKVAFVTLTQLVMTPIAISPAKTRAIPPCMRRDWD</sequence>
<evidence type="ECO:0000256" key="4">
    <source>
        <dbReference type="ARBA" id="ARBA00023027"/>
    </source>
</evidence>
<dbReference type="SUPFAM" id="SSF56796">
    <property type="entry name" value="Dehydroquinate synthase-like"/>
    <property type="match status" value="1"/>
</dbReference>
<dbReference type="InterPro" id="IPR016205">
    <property type="entry name" value="Glycerol_DH"/>
</dbReference>
<dbReference type="InterPro" id="IPR018211">
    <property type="entry name" value="ADH_Fe_CS"/>
</dbReference>
<reference evidence="5 6" key="1">
    <citation type="journal article" date="2020" name="mSystems">
        <title>Defining Genomic and Predicted Metabolic Features of the Acetobacterium Genus.</title>
        <authorList>
            <person name="Ross D.E."/>
            <person name="Marshall C.W."/>
            <person name="Gulliver D."/>
            <person name="May H.D."/>
            <person name="Norman R.S."/>
        </authorList>
    </citation>
    <scope>NUCLEOTIDE SEQUENCE [LARGE SCALE GENOMIC DNA]</scope>
    <source>
        <strain evidence="5 6">DSM 4132</strain>
    </source>
</reference>
<evidence type="ECO:0000256" key="1">
    <source>
        <dbReference type="ARBA" id="ARBA00007358"/>
    </source>
</evidence>
<accession>A0ABR6YSA2</accession>
<keyword evidence="4" id="KW-0520">NAD</keyword>
<evidence type="ECO:0000256" key="3">
    <source>
        <dbReference type="ARBA" id="ARBA00023002"/>
    </source>
</evidence>
<keyword evidence="6" id="KW-1185">Reference proteome</keyword>
<proteinExistence type="inferred from homology"/>
<dbReference type="PANTHER" id="PTHR43616">
    <property type="entry name" value="GLYCEROL DEHYDROGENASE"/>
    <property type="match status" value="1"/>
</dbReference>
<dbReference type="EMBL" id="WJBE01000001">
    <property type="protein sequence ID" value="MBC3898065.1"/>
    <property type="molecule type" value="Genomic_DNA"/>
</dbReference>
<keyword evidence="3" id="KW-0560">Oxidoreductase</keyword>
<dbReference type="Proteomes" id="UP000622405">
    <property type="component" value="Unassembled WGS sequence"/>
</dbReference>
<organism evidence="5 6">
    <name type="scientific">Acetobacterium malicum</name>
    <dbReference type="NCBI Taxonomy" id="52692"/>
    <lineage>
        <taxon>Bacteria</taxon>
        <taxon>Bacillati</taxon>
        <taxon>Bacillota</taxon>
        <taxon>Clostridia</taxon>
        <taxon>Eubacteriales</taxon>
        <taxon>Eubacteriaceae</taxon>
        <taxon>Acetobacterium</taxon>
    </lineage>
</organism>
<gene>
    <name evidence="5" type="ORF">GH811_00365</name>
</gene>
<name>A0ABR6YSA2_9FIRM</name>
<protein>
    <submittedName>
        <fullName evidence="5">Iron-containing alcohol dehydrogenase</fullName>
    </submittedName>
</protein>
<comment type="caution">
    <text evidence="5">The sequence shown here is derived from an EMBL/GenBank/DDBJ whole genome shotgun (WGS) entry which is preliminary data.</text>
</comment>